<organism evidence="1">
    <name type="scientific">marine sediment metagenome</name>
    <dbReference type="NCBI Taxonomy" id="412755"/>
    <lineage>
        <taxon>unclassified sequences</taxon>
        <taxon>metagenomes</taxon>
        <taxon>ecological metagenomes</taxon>
    </lineage>
</organism>
<sequence>PDMAQAGGCQSEKLDQALKRVADLI</sequence>
<gene>
    <name evidence="1" type="ORF">LCGC14_2750400</name>
</gene>
<protein>
    <submittedName>
        <fullName evidence="1">Uncharacterized protein</fullName>
    </submittedName>
</protein>
<evidence type="ECO:0000313" key="1">
    <source>
        <dbReference type="EMBL" id="KKK87721.1"/>
    </source>
</evidence>
<dbReference type="AlphaFoldDB" id="A0A0F9BTK7"/>
<dbReference type="EMBL" id="LAZR01050274">
    <property type="protein sequence ID" value="KKK87721.1"/>
    <property type="molecule type" value="Genomic_DNA"/>
</dbReference>
<reference evidence="1" key="1">
    <citation type="journal article" date="2015" name="Nature">
        <title>Complex archaea that bridge the gap between prokaryotes and eukaryotes.</title>
        <authorList>
            <person name="Spang A."/>
            <person name="Saw J.H."/>
            <person name="Jorgensen S.L."/>
            <person name="Zaremba-Niedzwiedzka K."/>
            <person name="Martijn J."/>
            <person name="Lind A.E."/>
            <person name="van Eijk R."/>
            <person name="Schleper C."/>
            <person name="Guy L."/>
            <person name="Ettema T.J."/>
        </authorList>
    </citation>
    <scope>NUCLEOTIDE SEQUENCE</scope>
</reference>
<dbReference type="Gene3D" id="3.10.310.40">
    <property type="match status" value="1"/>
</dbReference>
<feature type="non-terminal residue" evidence="1">
    <location>
        <position position="1"/>
    </location>
</feature>
<name>A0A0F9BTK7_9ZZZZ</name>
<proteinExistence type="predicted"/>
<comment type="caution">
    <text evidence="1">The sequence shown here is derived from an EMBL/GenBank/DDBJ whole genome shotgun (WGS) entry which is preliminary data.</text>
</comment>
<accession>A0A0F9BTK7</accession>